<dbReference type="AlphaFoldDB" id="A0A815G9U6"/>
<evidence type="ECO:0000256" key="1">
    <source>
        <dbReference type="SAM" id="MobiDB-lite"/>
    </source>
</evidence>
<comment type="caution">
    <text evidence="2">The sequence shown here is derived from an EMBL/GenBank/DDBJ whole genome shotgun (WGS) entry which is preliminary data.</text>
</comment>
<organism evidence="2 3">
    <name type="scientific">Adineta ricciae</name>
    <name type="common">Rotifer</name>
    <dbReference type="NCBI Taxonomy" id="249248"/>
    <lineage>
        <taxon>Eukaryota</taxon>
        <taxon>Metazoa</taxon>
        <taxon>Spiralia</taxon>
        <taxon>Gnathifera</taxon>
        <taxon>Rotifera</taxon>
        <taxon>Eurotatoria</taxon>
        <taxon>Bdelloidea</taxon>
        <taxon>Adinetida</taxon>
        <taxon>Adinetidae</taxon>
        <taxon>Adineta</taxon>
    </lineage>
</organism>
<name>A0A815G9U6_ADIRI</name>
<reference evidence="2" key="1">
    <citation type="submission" date="2021-02" db="EMBL/GenBank/DDBJ databases">
        <authorList>
            <person name="Nowell W R."/>
        </authorList>
    </citation>
    <scope>NUCLEOTIDE SEQUENCE</scope>
</reference>
<evidence type="ECO:0000313" key="3">
    <source>
        <dbReference type="Proteomes" id="UP000663852"/>
    </source>
</evidence>
<evidence type="ECO:0000313" key="2">
    <source>
        <dbReference type="EMBL" id="CAF1335648.1"/>
    </source>
</evidence>
<proteinExistence type="predicted"/>
<feature type="region of interest" description="Disordered" evidence="1">
    <location>
        <begin position="47"/>
        <end position="69"/>
    </location>
</feature>
<sequence>MPLNEFSCDESIEANEDRDSPNELEGQQESGRVNQYIDHGLPVQVVAPTGHFPRNSNVPPSNSAGSNPTNVVCHPVDCSRSCMVSTNHAQRSLALKRLCQSVQRSAHGKKTNRRYSKRVLLYDSCLSYPTQTKIDTVNLNELVFSGTVRRTS</sequence>
<feature type="region of interest" description="Disordered" evidence="1">
    <location>
        <begin position="1"/>
        <end position="28"/>
    </location>
</feature>
<feature type="compositionally biased region" description="Polar residues" evidence="1">
    <location>
        <begin position="54"/>
        <end position="69"/>
    </location>
</feature>
<dbReference type="EMBL" id="CAJNOJ010000249">
    <property type="protein sequence ID" value="CAF1335648.1"/>
    <property type="molecule type" value="Genomic_DNA"/>
</dbReference>
<gene>
    <name evidence="2" type="ORF">EDS130_LOCUS32442</name>
</gene>
<accession>A0A815G9U6</accession>
<dbReference type="Proteomes" id="UP000663852">
    <property type="component" value="Unassembled WGS sequence"/>
</dbReference>
<protein>
    <submittedName>
        <fullName evidence="2">Uncharacterized protein</fullName>
    </submittedName>
</protein>